<feature type="region of interest" description="Disordered" evidence="1">
    <location>
        <begin position="165"/>
        <end position="217"/>
    </location>
</feature>
<dbReference type="AlphaFoldDB" id="L1LCY9"/>
<gene>
    <name evidence="3" type="ORF">BEWA_052610</name>
</gene>
<dbReference type="GO" id="GO:0035145">
    <property type="term" value="C:exon-exon junction complex"/>
    <property type="evidence" value="ECO:0007669"/>
    <property type="project" value="TreeGrafter"/>
</dbReference>
<dbReference type="Pfam" id="PF09282">
    <property type="entry name" value="Mago-bind"/>
    <property type="match status" value="1"/>
</dbReference>
<feature type="compositionally biased region" description="Basic and acidic residues" evidence="1">
    <location>
        <begin position="185"/>
        <end position="217"/>
    </location>
</feature>
<dbReference type="KEGG" id="beq:BEWA_052610"/>
<feature type="compositionally biased region" description="Basic and acidic residues" evidence="1">
    <location>
        <begin position="65"/>
        <end position="79"/>
    </location>
</feature>
<dbReference type="PANTHER" id="PTHR22959">
    <property type="entry name" value="PYM PROTEIN"/>
    <property type="match status" value="1"/>
</dbReference>
<dbReference type="GO" id="GO:1903259">
    <property type="term" value="P:exon-exon junction complex disassembly"/>
    <property type="evidence" value="ECO:0007669"/>
    <property type="project" value="InterPro"/>
</dbReference>
<dbReference type="VEuPathDB" id="PiroplasmaDB:BEWA_052610"/>
<feature type="compositionally biased region" description="Polar residues" evidence="1">
    <location>
        <begin position="84"/>
        <end position="102"/>
    </location>
</feature>
<dbReference type="GO" id="GO:0005737">
    <property type="term" value="C:cytoplasm"/>
    <property type="evidence" value="ECO:0007669"/>
    <property type="project" value="TreeGrafter"/>
</dbReference>
<keyword evidence="4" id="KW-1185">Reference proteome</keyword>
<comment type="caution">
    <text evidence="3">The sequence shown here is derived from an EMBL/GenBank/DDBJ whole genome shotgun (WGS) entry which is preliminary data.</text>
</comment>
<protein>
    <recommendedName>
        <fullName evidence="2">WIBG Mago-binding domain-containing protein</fullName>
    </recommendedName>
</protein>
<dbReference type="SMART" id="SM01273">
    <property type="entry name" value="Mago-bind"/>
    <property type="match status" value="1"/>
</dbReference>
<feature type="compositionally biased region" description="Polar residues" evidence="1">
    <location>
        <begin position="166"/>
        <end position="182"/>
    </location>
</feature>
<dbReference type="Proteomes" id="UP000031512">
    <property type="component" value="Unassembled WGS sequence"/>
</dbReference>
<dbReference type="GO" id="GO:0003723">
    <property type="term" value="F:RNA binding"/>
    <property type="evidence" value="ECO:0007669"/>
    <property type="project" value="TreeGrafter"/>
</dbReference>
<dbReference type="RefSeq" id="XP_004832658.1">
    <property type="nucleotide sequence ID" value="XM_004832601.1"/>
</dbReference>
<feature type="compositionally biased region" description="Basic and acidic residues" evidence="1">
    <location>
        <begin position="103"/>
        <end position="143"/>
    </location>
</feature>
<proteinExistence type="predicted"/>
<dbReference type="GeneID" id="15802813"/>
<dbReference type="SUPFAM" id="SSF101931">
    <property type="entry name" value="Pym (Within the bgcn gene intron protein, WIBG), N-terminal domain"/>
    <property type="match status" value="1"/>
</dbReference>
<dbReference type="InterPro" id="IPR039333">
    <property type="entry name" value="PYM1"/>
</dbReference>
<evidence type="ECO:0000313" key="3">
    <source>
        <dbReference type="EMBL" id="EKX73206.1"/>
    </source>
</evidence>
<dbReference type="eggNOG" id="KOG4325">
    <property type="taxonomic scope" value="Eukaryota"/>
</dbReference>
<feature type="domain" description="WIBG Mago-binding" evidence="2">
    <location>
        <begin position="36"/>
        <end position="62"/>
    </location>
</feature>
<sequence length="217" mass="24169">METEELCEILESLQISENEVVQGKLGESYYVDGKTGEKFILPTKRPDGTLRKKIKVKPGYTPPEEQERYVHKHKRDNDAAKPSNGVSTPVNPVKANSNGSKKPTTDQKPIKTKAKSPESKHHPKKDKLETKKKPVPKAKEGGSGEKLAVTQVVCNIENVDEKTIVVESNDSAKSQPVEQNPNVEVDSKDESEIKNPQKTQEREKSVLSSEEKKIFNA</sequence>
<evidence type="ECO:0000259" key="2">
    <source>
        <dbReference type="SMART" id="SM01273"/>
    </source>
</evidence>
<reference evidence="3 4" key="1">
    <citation type="journal article" date="2012" name="BMC Genomics">
        <title>Comparative genomic analysis and phylogenetic position of Theileria equi.</title>
        <authorList>
            <person name="Kappmeyer L.S."/>
            <person name="Thiagarajan M."/>
            <person name="Herndon D.R."/>
            <person name="Ramsay J.D."/>
            <person name="Caler E."/>
            <person name="Djikeng A."/>
            <person name="Gillespie J.J."/>
            <person name="Lau A.O."/>
            <person name="Roalson E.H."/>
            <person name="Silva J.C."/>
            <person name="Silva M.G."/>
            <person name="Suarez C.E."/>
            <person name="Ueti M.W."/>
            <person name="Nene V.M."/>
            <person name="Mealey R.H."/>
            <person name="Knowles D.P."/>
            <person name="Brayton K.A."/>
        </authorList>
    </citation>
    <scope>NUCLEOTIDE SEQUENCE [LARGE SCALE GENOMIC DNA]</scope>
    <source>
        <strain evidence="3 4">WA</strain>
    </source>
</reference>
<dbReference type="PANTHER" id="PTHR22959:SF0">
    <property type="entry name" value="PARTNER OF Y14 AND MAGO"/>
    <property type="match status" value="1"/>
</dbReference>
<accession>L1LCY9</accession>
<dbReference type="EMBL" id="ACOU01000003">
    <property type="protein sequence ID" value="EKX73206.1"/>
    <property type="molecule type" value="Genomic_DNA"/>
</dbReference>
<dbReference type="OrthoDB" id="21625at2759"/>
<dbReference type="InterPro" id="IPR015362">
    <property type="entry name" value="WIBG_mago-bd"/>
</dbReference>
<feature type="region of interest" description="Disordered" evidence="1">
    <location>
        <begin position="39"/>
        <end position="150"/>
    </location>
</feature>
<dbReference type="STRING" id="1537102.L1LCY9"/>
<evidence type="ECO:0000256" key="1">
    <source>
        <dbReference type="SAM" id="MobiDB-lite"/>
    </source>
</evidence>
<dbReference type="InterPro" id="IPR036348">
    <property type="entry name" value="WIBG_N_sf"/>
</dbReference>
<evidence type="ECO:0000313" key="4">
    <source>
        <dbReference type="Proteomes" id="UP000031512"/>
    </source>
</evidence>
<organism evidence="3 4">
    <name type="scientific">Theileria equi strain WA</name>
    <dbReference type="NCBI Taxonomy" id="1537102"/>
    <lineage>
        <taxon>Eukaryota</taxon>
        <taxon>Sar</taxon>
        <taxon>Alveolata</taxon>
        <taxon>Apicomplexa</taxon>
        <taxon>Aconoidasida</taxon>
        <taxon>Piroplasmida</taxon>
        <taxon>Theileriidae</taxon>
        <taxon>Theileria</taxon>
    </lineage>
</organism>
<name>L1LCY9_THEEQ</name>